<proteinExistence type="predicted"/>
<evidence type="ECO:0000313" key="3">
    <source>
        <dbReference type="Proteomes" id="UP001195483"/>
    </source>
</evidence>
<feature type="non-terminal residue" evidence="2">
    <location>
        <position position="127"/>
    </location>
</feature>
<evidence type="ECO:0000256" key="1">
    <source>
        <dbReference type="SAM" id="MobiDB-lite"/>
    </source>
</evidence>
<dbReference type="EMBL" id="JAEAOA010001692">
    <property type="protein sequence ID" value="KAK3610754.1"/>
    <property type="molecule type" value="Genomic_DNA"/>
</dbReference>
<feature type="compositionally biased region" description="Polar residues" evidence="1">
    <location>
        <begin position="43"/>
        <end position="59"/>
    </location>
</feature>
<reference evidence="2" key="3">
    <citation type="submission" date="2023-05" db="EMBL/GenBank/DDBJ databases">
        <authorList>
            <person name="Smith C.H."/>
        </authorList>
    </citation>
    <scope>NUCLEOTIDE SEQUENCE</scope>
    <source>
        <strain evidence="2">CHS0354</strain>
        <tissue evidence="2">Mantle</tissue>
    </source>
</reference>
<protein>
    <submittedName>
        <fullName evidence="2">Uncharacterized protein</fullName>
    </submittedName>
</protein>
<feature type="compositionally biased region" description="Polar residues" evidence="1">
    <location>
        <begin position="67"/>
        <end position="82"/>
    </location>
</feature>
<gene>
    <name evidence="2" type="ORF">CHS0354_028153</name>
</gene>
<evidence type="ECO:0000313" key="2">
    <source>
        <dbReference type="EMBL" id="KAK3610754.1"/>
    </source>
</evidence>
<dbReference type="AlphaFoldDB" id="A0AAE0WE14"/>
<feature type="compositionally biased region" description="Polar residues" evidence="1">
    <location>
        <begin position="1"/>
        <end position="22"/>
    </location>
</feature>
<keyword evidence="3" id="KW-1185">Reference proteome</keyword>
<reference evidence="2" key="1">
    <citation type="journal article" date="2021" name="Genome Biol. Evol.">
        <title>A High-Quality Reference Genome for a Parasitic Bivalve with Doubly Uniparental Inheritance (Bivalvia: Unionida).</title>
        <authorList>
            <person name="Smith C.H."/>
        </authorList>
    </citation>
    <scope>NUCLEOTIDE SEQUENCE</scope>
    <source>
        <strain evidence="2">CHS0354</strain>
    </source>
</reference>
<dbReference type="Proteomes" id="UP001195483">
    <property type="component" value="Unassembled WGS sequence"/>
</dbReference>
<comment type="caution">
    <text evidence="2">The sequence shown here is derived from an EMBL/GenBank/DDBJ whole genome shotgun (WGS) entry which is preliminary data.</text>
</comment>
<name>A0AAE0WE14_9BIVA</name>
<feature type="region of interest" description="Disordered" evidence="1">
    <location>
        <begin position="1"/>
        <end position="82"/>
    </location>
</feature>
<organism evidence="2 3">
    <name type="scientific">Potamilus streckersoni</name>
    <dbReference type="NCBI Taxonomy" id="2493646"/>
    <lineage>
        <taxon>Eukaryota</taxon>
        <taxon>Metazoa</taxon>
        <taxon>Spiralia</taxon>
        <taxon>Lophotrochozoa</taxon>
        <taxon>Mollusca</taxon>
        <taxon>Bivalvia</taxon>
        <taxon>Autobranchia</taxon>
        <taxon>Heteroconchia</taxon>
        <taxon>Palaeoheterodonta</taxon>
        <taxon>Unionida</taxon>
        <taxon>Unionoidea</taxon>
        <taxon>Unionidae</taxon>
        <taxon>Ambleminae</taxon>
        <taxon>Lampsilini</taxon>
        <taxon>Potamilus</taxon>
    </lineage>
</organism>
<reference evidence="2" key="2">
    <citation type="journal article" date="2021" name="Genome Biol. Evol.">
        <title>Developing a high-quality reference genome for a parasitic bivalve with doubly uniparental inheritance (Bivalvia: Unionida).</title>
        <authorList>
            <person name="Smith C.H."/>
        </authorList>
    </citation>
    <scope>NUCLEOTIDE SEQUENCE</scope>
    <source>
        <strain evidence="2">CHS0354</strain>
        <tissue evidence="2">Mantle</tissue>
    </source>
</reference>
<accession>A0AAE0WE14</accession>
<feature type="compositionally biased region" description="Basic and acidic residues" evidence="1">
    <location>
        <begin position="24"/>
        <end position="41"/>
    </location>
</feature>
<sequence>MANDMGQLNSGQTTPCNTSQSPDKLLHQKDSPKRSDNELTCKHTYNASDRQQSTRLPQRQTHRRPSSGPQISEQNLKAGTESAKTTKLTIHDDLICNQTPPQQIHRQEIEVSTKETRHQNHCSLTMD</sequence>